<feature type="compositionally biased region" description="Polar residues" evidence="20">
    <location>
        <begin position="208"/>
        <end position="224"/>
    </location>
</feature>
<dbReference type="GO" id="GO:0005829">
    <property type="term" value="C:cytosol"/>
    <property type="evidence" value="ECO:0007669"/>
    <property type="project" value="TreeGrafter"/>
</dbReference>
<evidence type="ECO:0000256" key="19">
    <source>
        <dbReference type="HAMAP-Rule" id="MF_00037"/>
    </source>
</evidence>
<protein>
    <recommendedName>
        <fullName evidence="6 19">UDP-N-acetylenolpyruvoylglucosamine reductase</fullName>
        <ecNumber evidence="5 19">1.3.1.98</ecNumber>
    </recommendedName>
    <alternativeName>
        <fullName evidence="17 19">UDP-N-acetylmuramate dehydrogenase</fullName>
    </alternativeName>
</protein>
<comment type="cofactor">
    <cofactor evidence="1 19">
        <name>FAD</name>
        <dbReference type="ChEBI" id="CHEBI:57692"/>
    </cofactor>
</comment>
<gene>
    <name evidence="19 22" type="primary">murB</name>
    <name evidence="22" type="ORF">EIC27_01645</name>
</gene>
<keyword evidence="13 19" id="KW-0573">Peptidoglycan synthesis</keyword>
<dbReference type="Gene3D" id="3.30.43.10">
    <property type="entry name" value="Uridine Diphospho-n-acetylenolpyruvylglucosamine Reductase, domain 2"/>
    <property type="match status" value="1"/>
</dbReference>
<evidence type="ECO:0000256" key="2">
    <source>
        <dbReference type="ARBA" id="ARBA00003921"/>
    </source>
</evidence>
<evidence type="ECO:0000256" key="16">
    <source>
        <dbReference type="ARBA" id="ARBA00023316"/>
    </source>
</evidence>
<sequence>MSLIDTLPKIKGKYRENADIGKMCWFKTSGVVDILFIPKDIDDLRFFLSNRPEDIPIYVMGVGSNMLIREGGVRGVMIRLGAGFNYINHKENIITAGCAVLDLNVANYAAKNSIAGLEFFAGIPGSIGGALAMNAGAYGNDTSNVLIEAKAINIVTSEIKTFLTPEIGYCYRGKKLSSEWMFFEAKFKGYFGDKIKIQKTIDNIQDARSSTQPIKSKTGGSTFKNPPDQKAWKLIDECELRGKQIGGAKFSELHCNFLINARYAKSSDLESLIMLARQKVKKQFNINLEEEIKILGH</sequence>
<feature type="active site" evidence="19">
    <location>
        <position position="291"/>
    </location>
</feature>
<evidence type="ECO:0000256" key="11">
    <source>
        <dbReference type="ARBA" id="ARBA00022857"/>
    </source>
</evidence>
<evidence type="ECO:0000256" key="9">
    <source>
        <dbReference type="ARBA" id="ARBA00022630"/>
    </source>
</evidence>
<comment type="subcellular location">
    <subcellularLocation>
        <location evidence="3 19">Cytoplasm</location>
    </subcellularLocation>
</comment>
<keyword evidence="12 19" id="KW-0133">Cell shape</keyword>
<comment type="caution">
    <text evidence="22">The sequence shown here is derived from an EMBL/GenBank/DDBJ whole genome shotgun (WGS) entry which is preliminary data.</text>
</comment>
<dbReference type="InterPro" id="IPR011601">
    <property type="entry name" value="MurB_C"/>
</dbReference>
<dbReference type="Pfam" id="PF01565">
    <property type="entry name" value="FAD_binding_4"/>
    <property type="match status" value="1"/>
</dbReference>
<dbReference type="NCBIfam" id="NF010480">
    <property type="entry name" value="PRK13905.1"/>
    <property type="match status" value="1"/>
</dbReference>
<dbReference type="GO" id="GO:0071555">
    <property type="term" value="P:cell wall organization"/>
    <property type="evidence" value="ECO:0007669"/>
    <property type="project" value="UniProtKB-KW"/>
</dbReference>
<keyword evidence="16 19" id="KW-0961">Cell wall biogenesis/degradation</keyword>
<dbReference type="GO" id="GO:0008360">
    <property type="term" value="P:regulation of cell shape"/>
    <property type="evidence" value="ECO:0007669"/>
    <property type="project" value="UniProtKB-KW"/>
</dbReference>
<dbReference type="InterPro" id="IPR016166">
    <property type="entry name" value="FAD-bd_PCMH"/>
</dbReference>
<evidence type="ECO:0000313" key="22">
    <source>
        <dbReference type="EMBL" id="RST70267.1"/>
    </source>
</evidence>
<dbReference type="GO" id="GO:0009252">
    <property type="term" value="P:peptidoglycan biosynthetic process"/>
    <property type="evidence" value="ECO:0007669"/>
    <property type="project" value="UniProtKB-UniRule"/>
</dbReference>
<dbReference type="PANTHER" id="PTHR21071:SF4">
    <property type="entry name" value="UDP-N-ACETYLENOLPYRUVOYLGLUCOSAMINE REDUCTASE"/>
    <property type="match status" value="1"/>
</dbReference>
<dbReference type="AlphaFoldDB" id="A0A429XSV4"/>
<feature type="active site" evidence="19">
    <location>
        <position position="172"/>
    </location>
</feature>
<dbReference type="Proteomes" id="UP000279470">
    <property type="component" value="Unassembled WGS sequence"/>
</dbReference>
<evidence type="ECO:0000256" key="3">
    <source>
        <dbReference type="ARBA" id="ARBA00004496"/>
    </source>
</evidence>
<dbReference type="PROSITE" id="PS51387">
    <property type="entry name" value="FAD_PCMH"/>
    <property type="match status" value="1"/>
</dbReference>
<dbReference type="GO" id="GO:0008762">
    <property type="term" value="F:UDP-N-acetylmuramate dehydrogenase activity"/>
    <property type="evidence" value="ECO:0007669"/>
    <property type="project" value="UniProtKB-UniRule"/>
</dbReference>
<evidence type="ECO:0000259" key="21">
    <source>
        <dbReference type="PROSITE" id="PS51387"/>
    </source>
</evidence>
<dbReference type="NCBIfam" id="TIGR00179">
    <property type="entry name" value="murB"/>
    <property type="match status" value="1"/>
</dbReference>
<feature type="domain" description="FAD-binding PCMH-type" evidence="21">
    <location>
        <begin position="28"/>
        <end position="214"/>
    </location>
</feature>
<dbReference type="InterPro" id="IPR016169">
    <property type="entry name" value="FAD-bd_PCMH_sub2"/>
</dbReference>
<dbReference type="Pfam" id="PF02873">
    <property type="entry name" value="MurB_C"/>
    <property type="match status" value="1"/>
</dbReference>
<dbReference type="EMBL" id="RXFM01000014">
    <property type="protein sequence ID" value="RST70267.1"/>
    <property type="molecule type" value="Genomic_DNA"/>
</dbReference>
<dbReference type="Gene3D" id="3.30.465.10">
    <property type="match status" value="1"/>
</dbReference>
<keyword evidence="15 19" id="KW-0131">Cell cycle</keyword>
<evidence type="ECO:0000256" key="12">
    <source>
        <dbReference type="ARBA" id="ARBA00022960"/>
    </source>
</evidence>
<comment type="function">
    <text evidence="2 19">Cell wall formation.</text>
</comment>
<comment type="catalytic activity">
    <reaction evidence="18 19">
        <text>UDP-N-acetyl-alpha-D-muramate + NADP(+) = UDP-N-acetyl-3-O-(1-carboxyvinyl)-alpha-D-glucosamine + NADPH + H(+)</text>
        <dbReference type="Rhea" id="RHEA:12248"/>
        <dbReference type="ChEBI" id="CHEBI:15378"/>
        <dbReference type="ChEBI" id="CHEBI:57783"/>
        <dbReference type="ChEBI" id="CHEBI:58349"/>
        <dbReference type="ChEBI" id="CHEBI:68483"/>
        <dbReference type="ChEBI" id="CHEBI:70757"/>
        <dbReference type="EC" id="1.3.1.98"/>
    </reaction>
</comment>
<reference evidence="23" key="1">
    <citation type="submission" date="2018-11" db="EMBL/GenBank/DDBJ databases">
        <title>Phylogenetic, genomic, and biogeographic characterization of a novel and ubiquitous marine invertebrate-associated Rickettsiales parasite, Candidatus Marinoinvertebrata rohwerii, gen. nov., sp. nov.</title>
        <authorList>
            <person name="Klinges J.G."/>
            <person name="Rosales S.M."/>
            <person name="Mcminds R."/>
            <person name="Shaver E.C."/>
            <person name="Shantz A."/>
            <person name="Peters E.C."/>
            <person name="Burkepile D.E."/>
            <person name="Silliman B.R."/>
            <person name="Vega Thurber R.L."/>
        </authorList>
    </citation>
    <scope>NUCLEOTIDE SEQUENCE [LARGE SCALE GENOMIC DNA]</scope>
    <source>
        <strain evidence="23">a_cerv_44</strain>
    </source>
</reference>
<dbReference type="GO" id="GO:0051301">
    <property type="term" value="P:cell division"/>
    <property type="evidence" value="ECO:0007669"/>
    <property type="project" value="UniProtKB-KW"/>
</dbReference>
<dbReference type="PANTHER" id="PTHR21071">
    <property type="entry name" value="UDP-N-ACETYLENOLPYRUVOYLGLUCOSAMINE REDUCTASE"/>
    <property type="match status" value="1"/>
</dbReference>
<dbReference type="RefSeq" id="WP_126044422.1">
    <property type="nucleotide sequence ID" value="NZ_RXFM01000014.1"/>
</dbReference>
<evidence type="ECO:0000313" key="23">
    <source>
        <dbReference type="Proteomes" id="UP000279470"/>
    </source>
</evidence>
<dbReference type="SUPFAM" id="SSF56176">
    <property type="entry name" value="FAD-binding/transporter-associated domain-like"/>
    <property type="match status" value="1"/>
</dbReference>
<evidence type="ECO:0000256" key="4">
    <source>
        <dbReference type="ARBA" id="ARBA00004752"/>
    </source>
</evidence>
<dbReference type="SUPFAM" id="SSF56194">
    <property type="entry name" value="Uridine diphospho-N-Acetylenolpyruvylglucosamine reductase, MurB, C-terminal domain"/>
    <property type="match status" value="1"/>
</dbReference>
<dbReference type="EC" id="1.3.1.98" evidence="5 19"/>
<evidence type="ECO:0000256" key="6">
    <source>
        <dbReference type="ARBA" id="ARBA00015188"/>
    </source>
</evidence>
<evidence type="ECO:0000256" key="8">
    <source>
        <dbReference type="ARBA" id="ARBA00022618"/>
    </source>
</evidence>
<evidence type="ECO:0000256" key="13">
    <source>
        <dbReference type="ARBA" id="ARBA00022984"/>
    </source>
</evidence>
<dbReference type="HAMAP" id="MF_00037">
    <property type="entry name" value="MurB"/>
    <property type="match status" value="1"/>
</dbReference>
<evidence type="ECO:0000256" key="5">
    <source>
        <dbReference type="ARBA" id="ARBA00012518"/>
    </source>
</evidence>
<feature type="active site" description="Proton donor" evidence="19">
    <location>
        <position position="221"/>
    </location>
</feature>
<evidence type="ECO:0000256" key="15">
    <source>
        <dbReference type="ARBA" id="ARBA00023306"/>
    </source>
</evidence>
<evidence type="ECO:0000256" key="20">
    <source>
        <dbReference type="SAM" id="MobiDB-lite"/>
    </source>
</evidence>
<evidence type="ECO:0000256" key="14">
    <source>
        <dbReference type="ARBA" id="ARBA00023002"/>
    </source>
</evidence>
<organism evidence="22 23">
    <name type="scientific">Candidatus Aquarickettsia rohweri</name>
    <dbReference type="NCBI Taxonomy" id="2602574"/>
    <lineage>
        <taxon>Bacteria</taxon>
        <taxon>Pseudomonadati</taxon>
        <taxon>Pseudomonadota</taxon>
        <taxon>Alphaproteobacteria</taxon>
        <taxon>Rickettsiales</taxon>
        <taxon>Candidatus Midichloriaceae</taxon>
        <taxon>Candidatus Aquarickettsia</taxon>
    </lineage>
</organism>
<dbReference type="InterPro" id="IPR016167">
    <property type="entry name" value="FAD-bd_PCMH_sub1"/>
</dbReference>
<keyword evidence="11 19" id="KW-0521">NADP</keyword>
<dbReference type="OrthoDB" id="9804753at2"/>
<keyword evidence="23" id="KW-1185">Reference proteome</keyword>
<keyword evidence="10 19" id="KW-0274">FAD</keyword>
<evidence type="ECO:0000256" key="1">
    <source>
        <dbReference type="ARBA" id="ARBA00001974"/>
    </source>
</evidence>
<keyword evidence="8 19" id="KW-0132">Cell division</keyword>
<comment type="pathway">
    <text evidence="4 19">Cell wall biogenesis; peptidoglycan biosynthesis.</text>
</comment>
<dbReference type="InterPro" id="IPR006094">
    <property type="entry name" value="Oxid_FAD_bind_N"/>
</dbReference>
<evidence type="ECO:0000256" key="18">
    <source>
        <dbReference type="ARBA" id="ARBA00048914"/>
    </source>
</evidence>
<evidence type="ECO:0000256" key="17">
    <source>
        <dbReference type="ARBA" id="ARBA00031026"/>
    </source>
</evidence>
<comment type="similarity">
    <text evidence="19">Belongs to the MurB family.</text>
</comment>
<dbReference type="Gene3D" id="3.90.78.10">
    <property type="entry name" value="UDP-N-acetylenolpyruvoylglucosamine reductase, C-terminal domain"/>
    <property type="match status" value="1"/>
</dbReference>
<proteinExistence type="inferred from homology"/>
<dbReference type="InterPro" id="IPR003170">
    <property type="entry name" value="MurB"/>
</dbReference>
<accession>A0A429XSV4</accession>
<keyword evidence="14 19" id="KW-0560">Oxidoreductase</keyword>
<name>A0A429XSV4_9RICK</name>
<dbReference type="InterPro" id="IPR036635">
    <property type="entry name" value="MurB_C_sf"/>
</dbReference>
<dbReference type="GO" id="GO:0071949">
    <property type="term" value="F:FAD binding"/>
    <property type="evidence" value="ECO:0007669"/>
    <property type="project" value="InterPro"/>
</dbReference>
<evidence type="ECO:0000256" key="7">
    <source>
        <dbReference type="ARBA" id="ARBA00022490"/>
    </source>
</evidence>
<dbReference type="InterPro" id="IPR036318">
    <property type="entry name" value="FAD-bd_PCMH-like_sf"/>
</dbReference>
<feature type="region of interest" description="Disordered" evidence="20">
    <location>
        <begin position="208"/>
        <end position="228"/>
    </location>
</feature>
<keyword evidence="9 19" id="KW-0285">Flavoprotein</keyword>
<keyword evidence="7 19" id="KW-0963">Cytoplasm</keyword>
<evidence type="ECO:0000256" key="10">
    <source>
        <dbReference type="ARBA" id="ARBA00022827"/>
    </source>
</evidence>
<dbReference type="UniPathway" id="UPA00219"/>